<evidence type="ECO:0000313" key="7">
    <source>
        <dbReference type="Proteomes" id="UP001152797"/>
    </source>
</evidence>
<dbReference type="PANTHER" id="PTHR45527">
    <property type="entry name" value="NONRIBOSOMAL PEPTIDE SYNTHETASE"/>
    <property type="match status" value="1"/>
</dbReference>
<feature type="repeat" description="ANK" evidence="1">
    <location>
        <begin position="682"/>
        <end position="714"/>
    </location>
</feature>
<dbReference type="Gene3D" id="1.25.40.20">
    <property type="entry name" value="Ankyrin repeat-containing domain"/>
    <property type="match status" value="2"/>
</dbReference>
<dbReference type="Pfam" id="PF00023">
    <property type="entry name" value="Ank"/>
    <property type="match status" value="1"/>
</dbReference>
<dbReference type="AlphaFoldDB" id="A0A9P1GBX6"/>
<dbReference type="OrthoDB" id="440080at2759"/>
<dbReference type="PROSITE" id="PS00455">
    <property type="entry name" value="AMP_BINDING"/>
    <property type="match status" value="1"/>
</dbReference>
<dbReference type="EMBL" id="CAMXCT010003569">
    <property type="protein sequence ID" value="CAI4005156.1"/>
    <property type="molecule type" value="Genomic_DNA"/>
</dbReference>
<protein>
    <submittedName>
        <fullName evidence="6">Tyrocidine synthase 3 (Tyrocidine synthase III)</fullName>
    </submittedName>
</protein>
<dbReference type="InterPro" id="IPR000873">
    <property type="entry name" value="AMP-dep_synth/lig_dom"/>
</dbReference>
<accession>A0A9P1GBX6</accession>
<evidence type="ECO:0000259" key="3">
    <source>
        <dbReference type="Pfam" id="PF13193"/>
    </source>
</evidence>
<dbReference type="EMBL" id="CAMXCT020003569">
    <property type="protein sequence ID" value="CAL1158531.1"/>
    <property type="molecule type" value="Genomic_DNA"/>
</dbReference>
<feature type="repeat" description="ANK" evidence="1">
    <location>
        <begin position="715"/>
        <end position="747"/>
    </location>
</feature>
<dbReference type="EMBL" id="CAMXCT030003569">
    <property type="protein sequence ID" value="CAL4792468.1"/>
    <property type="molecule type" value="Genomic_DNA"/>
</dbReference>
<sequence length="880" mass="94454">MDWEVSAWPYEEVTLCEIWKIRTATVTSLGEEGWSFTSLLQRARQLARRLHTVAPAPGCVGLGVDEGIPMVLLHVAVLEAGMFFLPLDLRQPLARLESMLVTAGAELLVAPSDFSAELAVPLWTLEALVELPDPDVTLKRPSPRDLCYVQFTSGSTGKPKGVLCEHRQAAWYALAKAAAEKVDESSTVLLTAAITFDPCQGDIFCALAAGASLVLAPRVQLLQCLSEVLMSSGATHVCATPALWHLVEEGPGHFSKLRCLSLGGEKMTPKLVDQWASAASAVQLRNIYGVTEATVYQTAMVMSPETSPQTAGKPLPGVRVSVLPWPEGPDGEICLGGPGIARGYLELPELTAARFCCSQQERCYRTGDSGRWMEGPDGRLLQVLGRRDLQVKLNGERIELGEVEHLLSLSPLVRQCAAMPWGQGNLLAYVVLEDGEILDGVAYLCLTAHCDKHLPRVMRPRRFVSVEALPMTPNGKIDRHALPQPGFEMSQKAYQLDTVVSEAEAGQSLTSLEKAIVLAWASELSLSEHWKLGPDADFYALGGGSVQAVRVTRVLRAVLHGGGGGKARWAEGNSDWRNPAGDASLFLAPERAGDAECHFGLCDGGPFAPCALLERPILRQYAHFLASSGVRTSQTDELPDVEAEEAVLPRALESAIRSNREILAHALLVAGADATGDLSARAGTTPLHWASSKCEGSMVQLLVSYGASVVHPTEHGALPGHVACAAGNADALRALLDCGAPPRSRDGTRQSLLHYAVRSGDVATVQLAAEAKAELNCRDLQLRTALHWAALNGDASICSVLLAHRADPHPPKVSDSLHRRRTRLLQETPLELAISRHPENTALHAVLTGDSGDCSEKKVLLIVVSFALLSLRTDLETGLG</sequence>
<dbReference type="GO" id="GO:0031177">
    <property type="term" value="F:phosphopantetheine binding"/>
    <property type="evidence" value="ECO:0007669"/>
    <property type="project" value="TreeGrafter"/>
</dbReference>
<dbReference type="InterPro" id="IPR045851">
    <property type="entry name" value="AMP-bd_C_sf"/>
</dbReference>
<dbReference type="Pfam" id="PF13193">
    <property type="entry name" value="AMP-binding_C"/>
    <property type="match status" value="1"/>
</dbReference>
<evidence type="ECO:0000313" key="5">
    <source>
        <dbReference type="EMBL" id="CAL1158531.1"/>
    </source>
</evidence>
<keyword evidence="7" id="KW-1185">Reference proteome</keyword>
<feature type="domain" description="AMP-binding enzyme C-terminal" evidence="3">
    <location>
        <begin position="402"/>
        <end position="476"/>
    </location>
</feature>
<dbReference type="Pfam" id="PF00501">
    <property type="entry name" value="AMP-binding"/>
    <property type="match status" value="1"/>
</dbReference>
<keyword evidence="1" id="KW-0040">ANK repeat</keyword>
<dbReference type="PROSITE" id="PS50088">
    <property type="entry name" value="ANK_REPEAT"/>
    <property type="match status" value="2"/>
</dbReference>
<evidence type="ECO:0000256" key="1">
    <source>
        <dbReference type="PROSITE-ProRule" id="PRU00023"/>
    </source>
</evidence>
<dbReference type="GO" id="GO:0044550">
    <property type="term" value="P:secondary metabolite biosynthetic process"/>
    <property type="evidence" value="ECO:0007669"/>
    <property type="project" value="TreeGrafter"/>
</dbReference>
<evidence type="ECO:0000259" key="2">
    <source>
        <dbReference type="Pfam" id="PF00501"/>
    </source>
</evidence>
<dbReference type="Gene3D" id="3.40.50.12780">
    <property type="entry name" value="N-terminal domain of ligase-like"/>
    <property type="match status" value="1"/>
</dbReference>
<dbReference type="GO" id="GO:0005737">
    <property type="term" value="C:cytoplasm"/>
    <property type="evidence" value="ECO:0007669"/>
    <property type="project" value="TreeGrafter"/>
</dbReference>
<dbReference type="GO" id="GO:0043041">
    <property type="term" value="P:amino acid activation for nonribosomal peptide biosynthetic process"/>
    <property type="evidence" value="ECO:0007669"/>
    <property type="project" value="TreeGrafter"/>
</dbReference>
<dbReference type="InterPro" id="IPR036736">
    <property type="entry name" value="ACP-like_sf"/>
</dbReference>
<proteinExistence type="predicted"/>
<evidence type="ECO:0000313" key="4">
    <source>
        <dbReference type="EMBL" id="CAI4005156.1"/>
    </source>
</evidence>
<dbReference type="Gene3D" id="3.30.300.30">
    <property type="match status" value="1"/>
</dbReference>
<dbReference type="InterPro" id="IPR020845">
    <property type="entry name" value="AMP-binding_CS"/>
</dbReference>
<dbReference type="CDD" id="cd05930">
    <property type="entry name" value="A_NRPS"/>
    <property type="match status" value="1"/>
</dbReference>
<dbReference type="SMART" id="SM00248">
    <property type="entry name" value="ANK"/>
    <property type="match status" value="4"/>
</dbReference>
<dbReference type="SUPFAM" id="SSF47336">
    <property type="entry name" value="ACP-like"/>
    <property type="match status" value="1"/>
</dbReference>
<comment type="caution">
    <text evidence="4">The sequence shown here is derived from an EMBL/GenBank/DDBJ whole genome shotgun (WGS) entry which is preliminary data.</text>
</comment>
<dbReference type="SUPFAM" id="SSF48403">
    <property type="entry name" value="Ankyrin repeat"/>
    <property type="match status" value="1"/>
</dbReference>
<name>A0A9P1GBX6_9DINO</name>
<feature type="domain" description="AMP-dependent synthetase/ligase" evidence="2">
    <location>
        <begin position="25"/>
        <end position="345"/>
    </location>
</feature>
<gene>
    <name evidence="4" type="ORF">C1SCF055_LOCUS30908</name>
</gene>
<dbReference type="Pfam" id="PF12796">
    <property type="entry name" value="Ank_2"/>
    <property type="match status" value="1"/>
</dbReference>
<dbReference type="PANTHER" id="PTHR45527:SF1">
    <property type="entry name" value="FATTY ACID SYNTHASE"/>
    <property type="match status" value="1"/>
</dbReference>
<dbReference type="InterPro" id="IPR002110">
    <property type="entry name" value="Ankyrin_rpt"/>
</dbReference>
<organism evidence="4">
    <name type="scientific">Cladocopium goreaui</name>
    <dbReference type="NCBI Taxonomy" id="2562237"/>
    <lineage>
        <taxon>Eukaryota</taxon>
        <taxon>Sar</taxon>
        <taxon>Alveolata</taxon>
        <taxon>Dinophyceae</taxon>
        <taxon>Suessiales</taxon>
        <taxon>Symbiodiniaceae</taxon>
        <taxon>Cladocopium</taxon>
    </lineage>
</organism>
<dbReference type="InterPro" id="IPR036770">
    <property type="entry name" value="Ankyrin_rpt-contain_sf"/>
</dbReference>
<reference evidence="5" key="2">
    <citation type="submission" date="2024-04" db="EMBL/GenBank/DDBJ databases">
        <authorList>
            <person name="Chen Y."/>
            <person name="Shah S."/>
            <person name="Dougan E. K."/>
            <person name="Thang M."/>
            <person name="Chan C."/>
        </authorList>
    </citation>
    <scope>NUCLEOTIDE SEQUENCE [LARGE SCALE GENOMIC DNA]</scope>
</reference>
<dbReference type="InterPro" id="IPR025110">
    <property type="entry name" value="AMP-bd_C"/>
</dbReference>
<dbReference type="Gene3D" id="1.10.1200.10">
    <property type="entry name" value="ACP-like"/>
    <property type="match status" value="1"/>
</dbReference>
<dbReference type="InterPro" id="IPR042099">
    <property type="entry name" value="ANL_N_sf"/>
</dbReference>
<evidence type="ECO:0000313" key="6">
    <source>
        <dbReference type="EMBL" id="CAL4792468.1"/>
    </source>
</evidence>
<dbReference type="PROSITE" id="PS50297">
    <property type="entry name" value="ANK_REP_REGION"/>
    <property type="match status" value="1"/>
</dbReference>
<dbReference type="SUPFAM" id="SSF56801">
    <property type="entry name" value="Acetyl-CoA synthetase-like"/>
    <property type="match status" value="1"/>
</dbReference>
<reference evidence="4" key="1">
    <citation type="submission" date="2022-10" db="EMBL/GenBank/DDBJ databases">
        <authorList>
            <person name="Chen Y."/>
            <person name="Dougan E. K."/>
            <person name="Chan C."/>
            <person name="Rhodes N."/>
            <person name="Thang M."/>
        </authorList>
    </citation>
    <scope>NUCLEOTIDE SEQUENCE</scope>
</reference>
<dbReference type="Proteomes" id="UP001152797">
    <property type="component" value="Unassembled WGS sequence"/>
</dbReference>